<dbReference type="AlphaFoldDB" id="A0A1J1AB42"/>
<evidence type="ECO:0000256" key="1">
    <source>
        <dbReference type="ARBA" id="ARBA00022649"/>
    </source>
</evidence>
<dbReference type="EMBL" id="CP016804">
    <property type="protein sequence ID" value="APE95354.1"/>
    <property type="molecule type" value="Genomic_DNA"/>
</dbReference>
<proteinExistence type="predicted"/>
<keyword evidence="4" id="KW-1185">Reference proteome</keyword>
<dbReference type="GeneID" id="30417420"/>
<sequence>MSRKTVSLTEDAYKRLKAKKRENESFSDVVNRLIAGVKLQDSHGVLAEDTAEAISEAVDSRRSEHATQHKDRQGRLMDQSGDTS</sequence>
<evidence type="ECO:0000313" key="3">
    <source>
        <dbReference type="EMBL" id="APE95354.1"/>
    </source>
</evidence>
<dbReference type="KEGG" id="hhsr:HSR6_0901"/>
<dbReference type="Pfam" id="PF02697">
    <property type="entry name" value="VAPB_antitox"/>
    <property type="match status" value="1"/>
</dbReference>
<dbReference type="Proteomes" id="UP000186165">
    <property type="component" value="Chromosome"/>
</dbReference>
<keyword evidence="1" id="KW-1277">Toxin-antitoxin system</keyword>
<accession>A0A1J1AB42</accession>
<protein>
    <recommendedName>
        <fullName evidence="5">Antitoxin</fullName>
    </recommendedName>
</protein>
<name>A0A1J1AB42_9EURY</name>
<dbReference type="InterPro" id="IPR003847">
    <property type="entry name" value="Put_antitoxin"/>
</dbReference>
<dbReference type="OrthoDB" id="9187at2157"/>
<gene>
    <name evidence="3" type="ORF">HSR6_0901</name>
</gene>
<reference evidence="4" key="1">
    <citation type="submission" date="2016-08" db="EMBL/GenBank/DDBJ databases">
        <title>Discovery of first anaerobic lithoheterotrophic haloarchae widely represented in hypersaline habitats.</title>
        <authorList>
            <person name="Sorokin D.Y."/>
            <person name="Kublanov I.V."/>
            <person name="Roman P."/>
            <person name="Sinninghe Damste J.S."/>
            <person name="Golyshin P.N."/>
            <person name="Rojo D."/>
            <person name="Ciordia S."/>
            <person name="Mena Md.C."/>
            <person name="Ferrer M."/>
            <person name="Smedile F."/>
            <person name="Messina E."/>
            <person name="La Cono V."/>
            <person name="Yakimov M.M."/>
        </authorList>
    </citation>
    <scope>NUCLEOTIDE SEQUENCE [LARGE SCALE GENOMIC DNA]</scope>
    <source>
        <strain evidence="4">HSR6</strain>
    </source>
</reference>
<evidence type="ECO:0000313" key="4">
    <source>
        <dbReference type="Proteomes" id="UP000186165"/>
    </source>
</evidence>
<organism evidence="3 4">
    <name type="scientific">Halodesulfurarchaeum formicicum</name>
    <dbReference type="NCBI Taxonomy" id="1873524"/>
    <lineage>
        <taxon>Archaea</taxon>
        <taxon>Methanobacteriati</taxon>
        <taxon>Methanobacteriota</taxon>
        <taxon>Stenosarchaea group</taxon>
        <taxon>Halobacteria</taxon>
        <taxon>Halobacteriales</taxon>
        <taxon>Halobacteriaceae</taxon>
        <taxon>Halodesulfurarchaeum</taxon>
    </lineage>
</organism>
<feature type="region of interest" description="Disordered" evidence="2">
    <location>
        <begin position="56"/>
        <end position="84"/>
    </location>
</feature>
<evidence type="ECO:0008006" key="5">
    <source>
        <dbReference type="Google" id="ProtNLM"/>
    </source>
</evidence>
<evidence type="ECO:0000256" key="2">
    <source>
        <dbReference type="SAM" id="MobiDB-lite"/>
    </source>
</evidence>
<feature type="compositionally biased region" description="Basic and acidic residues" evidence="2">
    <location>
        <begin position="58"/>
        <end position="75"/>
    </location>
</feature>
<dbReference type="RefSeq" id="WP_071932926.1">
    <property type="nucleotide sequence ID" value="NZ_CP016804.1"/>
</dbReference>